<comment type="cofactor">
    <cofactor evidence="1">
        <name>Mg(2+)</name>
        <dbReference type="ChEBI" id="CHEBI:18420"/>
    </cofactor>
</comment>
<dbReference type="InterPro" id="IPR039653">
    <property type="entry name" value="Prenyltransferase"/>
</dbReference>
<keyword evidence="6" id="KW-0808">Transferase</keyword>
<feature type="compositionally biased region" description="Low complexity" evidence="12">
    <location>
        <begin position="1"/>
        <end position="14"/>
    </location>
</feature>
<feature type="transmembrane region" description="Helical" evidence="13">
    <location>
        <begin position="68"/>
        <end position="90"/>
    </location>
</feature>
<keyword evidence="8 13" id="KW-0812">Transmembrane</keyword>
<dbReference type="FunFam" id="1.20.120.1780:FF:000001">
    <property type="entry name" value="4-hydroxybenzoate octaprenyltransferase"/>
    <property type="match status" value="1"/>
</dbReference>
<dbReference type="CDD" id="cd13959">
    <property type="entry name" value="PT_UbiA_COQ2"/>
    <property type="match status" value="1"/>
</dbReference>
<protein>
    <recommendedName>
        <fullName evidence="11">4-hydroxybenzoate octaprenyltransferase</fullName>
        <ecNumber evidence="11">2.5.1.39</ecNumber>
    </recommendedName>
</protein>
<dbReference type="Gene3D" id="1.20.120.1780">
    <property type="entry name" value="UbiA prenyltransferase"/>
    <property type="match status" value="1"/>
</dbReference>
<evidence type="ECO:0000256" key="2">
    <source>
        <dbReference type="ARBA" id="ARBA00004141"/>
    </source>
</evidence>
<proteinExistence type="inferred from homology"/>
<dbReference type="InterPro" id="IPR006370">
    <property type="entry name" value="HB_polyprenyltransferase-like"/>
</dbReference>
<comment type="similarity">
    <text evidence="3">Belongs to the UbiA prenyltransferase family.</text>
</comment>
<evidence type="ECO:0000256" key="9">
    <source>
        <dbReference type="ARBA" id="ARBA00022989"/>
    </source>
</evidence>
<dbReference type="EC" id="2.5.1.39" evidence="11"/>
<feature type="transmembrane region" description="Helical" evidence="13">
    <location>
        <begin position="230"/>
        <end position="252"/>
    </location>
</feature>
<accession>A0AA86T2G9</accession>
<gene>
    <name evidence="14" type="ORF">DNFV4_01168</name>
</gene>
<feature type="region of interest" description="Disordered" evidence="12">
    <location>
        <begin position="1"/>
        <end position="26"/>
    </location>
</feature>
<dbReference type="InterPro" id="IPR044878">
    <property type="entry name" value="UbiA_sf"/>
</dbReference>
<organism evidence="14 15">
    <name type="scientific">Nitrospira tepida</name>
    <dbReference type="NCBI Taxonomy" id="2973512"/>
    <lineage>
        <taxon>Bacteria</taxon>
        <taxon>Pseudomonadati</taxon>
        <taxon>Nitrospirota</taxon>
        <taxon>Nitrospiria</taxon>
        <taxon>Nitrospirales</taxon>
        <taxon>Nitrospiraceae</taxon>
        <taxon>Nitrospira</taxon>
    </lineage>
</organism>
<dbReference type="RefSeq" id="WP_289267712.1">
    <property type="nucleotide sequence ID" value="NZ_OX365700.1"/>
</dbReference>
<dbReference type="Gene3D" id="1.10.357.140">
    <property type="entry name" value="UbiA prenyltransferase"/>
    <property type="match status" value="1"/>
</dbReference>
<dbReference type="PANTHER" id="PTHR11048">
    <property type="entry name" value="PRENYLTRANSFERASES"/>
    <property type="match status" value="1"/>
</dbReference>
<feature type="transmembrane region" description="Helical" evidence="13">
    <location>
        <begin position="187"/>
        <end position="209"/>
    </location>
</feature>
<dbReference type="GO" id="GO:0006744">
    <property type="term" value="P:ubiquinone biosynthetic process"/>
    <property type="evidence" value="ECO:0007669"/>
    <property type="project" value="UniProtKB-UniRule"/>
</dbReference>
<keyword evidence="7" id="KW-0831">Ubiquinone biosynthesis</keyword>
<keyword evidence="9 13" id="KW-1133">Transmembrane helix</keyword>
<sequence length="309" mass="33563">MTAPRSRASDASARISGETSAHDSPDRSRWTHLARLIRLRSQTGTLLLALPSLWSLALASHGRPDGELVCLFLAGAFLMRSAGVILNDLADRDVDRHVARTKSRPLAAGSLTVRDAWIAVLVLLSLAVLLLLRLPPITWLLSPFAVALAAGYPYAKRFVSLPQAVLGVAFGWAVVMAWAAARHRLELPAWLLFGSTVCWAVAYDTVYALQDRIDDQKIGVKSSALLFGEAAWLAILGFEGLMLGFLGLAGWAEQIGPAFYAILAGVAIGMVIQTWQVREPIPPALAFRFFRQHVWFGLAILGGILAGYW</sequence>
<feature type="transmembrane region" description="Helical" evidence="13">
    <location>
        <begin position="289"/>
        <end position="308"/>
    </location>
</feature>
<dbReference type="InterPro" id="IPR000537">
    <property type="entry name" value="UbiA_prenyltransferase"/>
</dbReference>
<feature type="transmembrane region" description="Helical" evidence="13">
    <location>
        <begin position="111"/>
        <end position="131"/>
    </location>
</feature>
<reference evidence="14" key="1">
    <citation type="submission" date="2022-10" db="EMBL/GenBank/DDBJ databases">
        <authorList>
            <person name="Koch H."/>
        </authorList>
    </citation>
    <scope>NUCLEOTIDE SEQUENCE</scope>
    <source>
        <strain evidence="14">DNF</strain>
    </source>
</reference>
<name>A0AA86T2G9_9BACT</name>
<dbReference type="HAMAP" id="MF_01635">
    <property type="entry name" value="UbiA"/>
    <property type="match status" value="1"/>
</dbReference>
<feature type="transmembrane region" description="Helical" evidence="13">
    <location>
        <begin position="45"/>
        <end position="62"/>
    </location>
</feature>
<dbReference type="AlphaFoldDB" id="A0AA86T2G9"/>
<dbReference type="GO" id="GO:0008412">
    <property type="term" value="F:4-hydroxybenzoate polyprenyltransferase activity"/>
    <property type="evidence" value="ECO:0007669"/>
    <property type="project" value="UniProtKB-UniRule"/>
</dbReference>
<evidence type="ECO:0000256" key="7">
    <source>
        <dbReference type="ARBA" id="ARBA00022688"/>
    </source>
</evidence>
<evidence type="ECO:0000256" key="6">
    <source>
        <dbReference type="ARBA" id="ARBA00022679"/>
    </source>
</evidence>
<dbReference type="NCBIfam" id="TIGR01474">
    <property type="entry name" value="ubiA_proteo"/>
    <property type="match status" value="1"/>
</dbReference>
<evidence type="ECO:0000256" key="4">
    <source>
        <dbReference type="ARBA" id="ARBA00022475"/>
    </source>
</evidence>
<keyword evidence="4" id="KW-1003">Cell membrane</keyword>
<feature type="transmembrane region" description="Helical" evidence="13">
    <location>
        <begin position="164"/>
        <end position="181"/>
    </location>
</feature>
<keyword evidence="10 13" id="KW-0472">Membrane</keyword>
<dbReference type="Pfam" id="PF01040">
    <property type="entry name" value="UbiA"/>
    <property type="match status" value="1"/>
</dbReference>
<dbReference type="EMBL" id="OX365700">
    <property type="protein sequence ID" value="CAI4030739.1"/>
    <property type="molecule type" value="Genomic_DNA"/>
</dbReference>
<dbReference type="PANTHER" id="PTHR11048:SF28">
    <property type="entry name" value="4-HYDROXYBENZOATE POLYPRENYLTRANSFERASE, MITOCHONDRIAL"/>
    <property type="match status" value="1"/>
</dbReference>
<dbReference type="FunFam" id="1.10.357.140:FF:000008">
    <property type="entry name" value="4-hydroxybenzoate octaprenyltransferase"/>
    <property type="match status" value="1"/>
</dbReference>
<evidence type="ECO:0000256" key="8">
    <source>
        <dbReference type="ARBA" id="ARBA00022692"/>
    </source>
</evidence>
<evidence type="ECO:0000256" key="3">
    <source>
        <dbReference type="ARBA" id="ARBA00005985"/>
    </source>
</evidence>
<evidence type="ECO:0000313" key="14">
    <source>
        <dbReference type="EMBL" id="CAI4030739.1"/>
    </source>
</evidence>
<dbReference type="Proteomes" id="UP001179121">
    <property type="component" value="Chromosome"/>
</dbReference>
<dbReference type="GO" id="GO:0005886">
    <property type="term" value="C:plasma membrane"/>
    <property type="evidence" value="ECO:0007669"/>
    <property type="project" value="TreeGrafter"/>
</dbReference>
<feature type="transmembrane region" description="Helical" evidence="13">
    <location>
        <begin position="258"/>
        <end position="277"/>
    </location>
</feature>
<evidence type="ECO:0000313" key="15">
    <source>
        <dbReference type="Proteomes" id="UP001179121"/>
    </source>
</evidence>
<comment type="subcellular location">
    <subcellularLocation>
        <location evidence="2">Membrane</location>
        <topology evidence="2">Multi-pass membrane protein</topology>
    </subcellularLocation>
</comment>
<keyword evidence="5" id="KW-0997">Cell inner membrane</keyword>
<evidence type="ECO:0000256" key="5">
    <source>
        <dbReference type="ARBA" id="ARBA00022519"/>
    </source>
</evidence>
<dbReference type="KEGG" id="nti:DNFV4_01168"/>
<evidence type="ECO:0000256" key="13">
    <source>
        <dbReference type="SAM" id="Phobius"/>
    </source>
</evidence>
<evidence type="ECO:0000256" key="10">
    <source>
        <dbReference type="ARBA" id="ARBA00023136"/>
    </source>
</evidence>
<evidence type="ECO:0000256" key="12">
    <source>
        <dbReference type="SAM" id="MobiDB-lite"/>
    </source>
</evidence>
<keyword evidence="15" id="KW-1185">Reference proteome</keyword>
<evidence type="ECO:0000256" key="1">
    <source>
        <dbReference type="ARBA" id="ARBA00001946"/>
    </source>
</evidence>
<evidence type="ECO:0000256" key="11">
    <source>
        <dbReference type="NCBIfam" id="TIGR01474"/>
    </source>
</evidence>